<evidence type="ECO:0000313" key="2">
    <source>
        <dbReference type="EMBL" id="CDF34747.1"/>
    </source>
</evidence>
<feature type="region of interest" description="Disordered" evidence="1">
    <location>
        <begin position="163"/>
        <end position="334"/>
    </location>
</feature>
<protein>
    <submittedName>
        <fullName evidence="2">Uncharacterized protein</fullName>
    </submittedName>
</protein>
<dbReference type="RefSeq" id="XP_005714566.1">
    <property type="nucleotide sequence ID" value="XM_005714509.1"/>
</dbReference>
<name>R7Q870_CHOCR</name>
<feature type="compositionally biased region" description="Basic and acidic residues" evidence="1">
    <location>
        <begin position="429"/>
        <end position="445"/>
    </location>
</feature>
<sequence>MLSPRHFGKPTDRHRPKISFEEFLRQHEMRQRIKNRRSVHILAPVSSTDNVLAEEQHSRSSASLEHYLDKRNRYKSLPTRNNGNSAQQQAMQTHLDSDKENMELQTPTLDSIVTPVTMRRTARQYTPSRVRDHSNVARSLFASPRTPLASPVRRMFRKDLAPRFAEPRRLSPEEQAKISSGSSRNAGSGLNRRAFSMRLPARTTPPTSGETLPSAGNPASRGNGKSRAFIDRPADGSGGGRIALPLRRVRPTTSASSTSTITPPLAQQYSTIASDAKPNSDSPESQHPEGRQEEPIERRESLVAKARQLKKSAYFTRPSASSSSTQGDAKADHIQYPDLLHKLEEHNRRMRMSGKHNKAKLEELPNPQRDITPPLHNPERRGQGKPADEVESSQDSVEGEAKDMPPDTVPKNEARNSGPLSLSDLLQSENHRILNERKQRLPERKKAIKANKMTVLQRIEGQRQAAALQGKRNSALVEFTSSVPVQRPRQGGYQKQPTRPSGSVRFKSSKPKNSNVPPRNNPSQNRAQGVKKRTKSTGTASLKGDGHQEPKPSRGANVTRAITNKTSRTDQIKAAAKQKLEEDRLESDLQSMLNQHNSRVKNNRKVRT</sequence>
<accession>R7Q870</accession>
<feature type="compositionally biased region" description="Polar residues" evidence="1">
    <location>
        <begin position="418"/>
        <end position="428"/>
    </location>
</feature>
<feature type="compositionally biased region" description="Polar residues" evidence="1">
    <location>
        <begin position="318"/>
        <end position="327"/>
    </location>
</feature>
<feature type="compositionally biased region" description="Basic residues" evidence="1">
    <location>
        <begin position="598"/>
        <end position="608"/>
    </location>
</feature>
<dbReference type="EMBL" id="HG001706">
    <property type="protein sequence ID" value="CDF34747.1"/>
    <property type="molecule type" value="Genomic_DNA"/>
</dbReference>
<feature type="compositionally biased region" description="Polar residues" evidence="1">
    <location>
        <begin position="511"/>
        <end position="527"/>
    </location>
</feature>
<feature type="compositionally biased region" description="Polar residues" evidence="1">
    <location>
        <begin position="177"/>
        <end position="188"/>
    </location>
</feature>
<organism evidence="2 3">
    <name type="scientific">Chondrus crispus</name>
    <name type="common">Carrageen Irish moss</name>
    <name type="synonym">Polymorpha crispa</name>
    <dbReference type="NCBI Taxonomy" id="2769"/>
    <lineage>
        <taxon>Eukaryota</taxon>
        <taxon>Rhodophyta</taxon>
        <taxon>Florideophyceae</taxon>
        <taxon>Rhodymeniophycidae</taxon>
        <taxon>Gigartinales</taxon>
        <taxon>Gigartinaceae</taxon>
        <taxon>Chondrus</taxon>
    </lineage>
</organism>
<feature type="compositionally biased region" description="Low complexity" evidence="1">
    <location>
        <begin position="251"/>
        <end position="264"/>
    </location>
</feature>
<gene>
    <name evidence="2" type="ORF">CHC_T00003663001</name>
</gene>
<proteinExistence type="predicted"/>
<dbReference type="Proteomes" id="UP000012073">
    <property type="component" value="Unassembled WGS sequence"/>
</dbReference>
<feature type="compositionally biased region" description="Basic and acidic residues" evidence="1">
    <location>
        <begin position="377"/>
        <end position="388"/>
    </location>
</feature>
<keyword evidence="3" id="KW-1185">Reference proteome</keyword>
<feature type="compositionally biased region" description="Polar residues" evidence="1">
    <location>
        <begin position="265"/>
        <end position="283"/>
    </location>
</feature>
<reference evidence="3" key="1">
    <citation type="journal article" date="2013" name="Proc. Natl. Acad. Sci. U.S.A.">
        <title>Genome structure and metabolic features in the red seaweed Chondrus crispus shed light on evolution of the Archaeplastida.</title>
        <authorList>
            <person name="Collen J."/>
            <person name="Porcel B."/>
            <person name="Carre W."/>
            <person name="Ball S.G."/>
            <person name="Chaparro C."/>
            <person name="Tonon T."/>
            <person name="Barbeyron T."/>
            <person name="Michel G."/>
            <person name="Noel B."/>
            <person name="Valentin K."/>
            <person name="Elias M."/>
            <person name="Artiguenave F."/>
            <person name="Arun A."/>
            <person name="Aury J.M."/>
            <person name="Barbosa-Neto J.F."/>
            <person name="Bothwell J.H."/>
            <person name="Bouget F.Y."/>
            <person name="Brillet L."/>
            <person name="Cabello-Hurtado F."/>
            <person name="Capella-Gutierrez S."/>
            <person name="Charrier B."/>
            <person name="Cladiere L."/>
            <person name="Cock J.M."/>
            <person name="Coelho S.M."/>
            <person name="Colleoni C."/>
            <person name="Czjzek M."/>
            <person name="Da Silva C."/>
            <person name="Delage L."/>
            <person name="Denoeud F."/>
            <person name="Deschamps P."/>
            <person name="Dittami S.M."/>
            <person name="Gabaldon T."/>
            <person name="Gachon C.M."/>
            <person name="Groisillier A."/>
            <person name="Herve C."/>
            <person name="Jabbari K."/>
            <person name="Katinka M."/>
            <person name="Kloareg B."/>
            <person name="Kowalczyk N."/>
            <person name="Labadie K."/>
            <person name="Leblanc C."/>
            <person name="Lopez P.J."/>
            <person name="McLachlan D.H."/>
            <person name="Meslet-Cladiere L."/>
            <person name="Moustafa A."/>
            <person name="Nehr Z."/>
            <person name="Nyvall Collen P."/>
            <person name="Panaud O."/>
            <person name="Partensky F."/>
            <person name="Poulain J."/>
            <person name="Rensing S.A."/>
            <person name="Rousvoal S."/>
            <person name="Samson G."/>
            <person name="Symeonidi A."/>
            <person name="Weissenbach J."/>
            <person name="Zambounis A."/>
            <person name="Wincker P."/>
            <person name="Boyen C."/>
        </authorList>
    </citation>
    <scope>NUCLEOTIDE SEQUENCE [LARGE SCALE GENOMIC DNA]</scope>
    <source>
        <strain evidence="3">cv. Stackhouse</strain>
    </source>
</reference>
<dbReference type="GeneID" id="17322278"/>
<dbReference type="Gramene" id="CDF34747">
    <property type="protein sequence ID" value="CDF34747"/>
    <property type="gene ID" value="CHC_T00003663001"/>
</dbReference>
<feature type="region of interest" description="Disordered" evidence="1">
    <location>
        <begin position="350"/>
        <end position="453"/>
    </location>
</feature>
<feature type="compositionally biased region" description="Basic and acidic residues" evidence="1">
    <location>
        <begin position="163"/>
        <end position="176"/>
    </location>
</feature>
<dbReference type="KEGG" id="ccp:CHC_T00003663001"/>
<feature type="compositionally biased region" description="Basic and acidic residues" evidence="1">
    <location>
        <begin position="399"/>
        <end position="414"/>
    </location>
</feature>
<feature type="region of interest" description="Disordered" evidence="1">
    <location>
        <begin position="478"/>
        <end position="608"/>
    </location>
</feature>
<dbReference type="AlphaFoldDB" id="R7Q870"/>
<evidence type="ECO:0000256" key="1">
    <source>
        <dbReference type="SAM" id="MobiDB-lite"/>
    </source>
</evidence>
<evidence type="ECO:0000313" key="3">
    <source>
        <dbReference type="Proteomes" id="UP000012073"/>
    </source>
</evidence>
<feature type="compositionally biased region" description="Polar residues" evidence="1">
    <location>
        <begin position="588"/>
        <end position="597"/>
    </location>
</feature>
<feature type="compositionally biased region" description="Basic and acidic residues" evidence="1">
    <location>
        <begin position="284"/>
        <end position="302"/>
    </location>
</feature>